<proteinExistence type="predicted"/>
<reference evidence="2" key="1">
    <citation type="submission" date="2019-08" db="EMBL/GenBank/DDBJ databases">
        <authorList>
            <person name="Kucharzyk K."/>
            <person name="Murdoch R.W."/>
            <person name="Higgins S."/>
            <person name="Loffler F."/>
        </authorList>
    </citation>
    <scope>NUCLEOTIDE SEQUENCE</scope>
</reference>
<dbReference type="EMBL" id="VSSQ01009815">
    <property type="protein sequence ID" value="MPM42673.1"/>
    <property type="molecule type" value="Genomic_DNA"/>
</dbReference>
<dbReference type="SUPFAM" id="SSF53756">
    <property type="entry name" value="UDP-Glycosyltransferase/glycogen phosphorylase"/>
    <property type="match status" value="1"/>
</dbReference>
<dbReference type="AlphaFoldDB" id="A0A644ZVL3"/>
<gene>
    <name evidence="2" type="primary">gtf1_36</name>
    <name evidence="2" type="ORF">SDC9_89342</name>
</gene>
<dbReference type="GO" id="GO:0016757">
    <property type="term" value="F:glycosyltransferase activity"/>
    <property type="evidence" value="ECO:0007669"/>
    <property type="project" value="UniProtKB-KW"/>
</dbReference>
<dbReference type="Gene3D" id="3.40.50.2000">
    <property type="entry name" value="Glycogen Phosphorylase B"/>
    <property type="match status" value="1"/>
</dbReference>
<dbReference type="PANTHER" id="PTHR12526:SF630">
    <property type="entry name" value="GLYCOSYLTRANSFERASE"/>
    <property type="match status" value="1"/>
</dbReference>
<keyword evidence="2" id="KW-0808">Transferase</keyword>
<dbReference type="PANTHER" id="PTHR12526">
    <property type="entry name" value="GLYCOSYLTRANSFERASE"/>
    <property type="match status" value="1"/>
</dbReference>
<dbReference type="Pfam" id="PF00534">
    <property type="entry name" value="Glycos_transf_1"/>
    <property type="match status" value="1"/>
</dbReference>
<accession>A0A644ZVL3</accession>
<name>A0A644ZVL3_9ZZZZ</name>
<keyword evidence="2" id="KW-0328">Glycosyltransferase</keyword>
<organism evidence="2">
    <name type="scientific">bioreactor metagenome</name>
    <dbReference type="NCBI Taxonomy" id="1076179"/>
    <lineage>
        <taxon>unclassified sequences</taxon>
        <taxon>metagenomes</taxon>
        <taxon>ecological metagenomes</taxon>
    </lineage>
</organism>
<evidence type="ECO:0000259" key="1">
    <source>
        <dbReference type="Pfam" id="PF00534"/>
    </source>
</evidence>
<feature type="domain" description="Glycosyl transferase family 1" evidence="1">
    <location>
        <begin position="2"/>
        <end position="137"/>
    </location>
</feature>
<evidence type="ECO:0000313" key="2">
    <source>
        <dbReference type="EMBL" id="MPM42673.1"/>
    </source>
</evidence>
<dbReference type="EC" id="2.4.1.-" evidence="2"/>
<dbReference type="InterPro" id="IPR001296">
    <property type="entry name" value="Glyco_trans_1"/>
</dbReference>
<sequence length="282" mass="32164">MAIKAFAKVVKEVPDAQLDIFGHGDEKQNYELLIKKLGVEKNIHVYGYTQDAVGEFQRSGFSLMTSKTEGFGISILESLSVNTPVIAFDYSYGPKDLIENDVNGYIIPNGDVDALSRKIIKLLKNPELLKKLSQNTEGVVQRYAKPIIREKLLSLLNYVDEYQDELPVSIQSINQVISIDKKEDRSIYLDIELNLKLVTEEIQPKCYIHVTAPGAFDKMDSTLYQGVYSSEKFKFNLSIPFEVIESILKYPEEPFTLGVQNKRHYQMIKLPKIKEEILSFLN</sequence>
<comment type="caution">
    <text evidence="2">The sequence shown here is derived from an EMBL/GenBank/DDBJ whole genome shotgun (WGS) entry which is preliminary data.</text>
</comment>
<protein>
    <submittedName>
        <fullName evidence="2">Glycosyltransferase Gtf1</fullName>
        <ecNumber evidence="2">2.4.1.-</ecNumber>
    </submittedName>
</protein>